<dbReference type="RefSeq" id="WP_110016997.1">
    <property type="nucleotide sequence ID" value="NZ_QGTJ01000001.1"/>
</dbReference>
<name>A0A317N0D1_9GAMM</name>
<evidence type="ECO:0000313" key="2">
    <source>
        <dbReference type="Proteomes" id="UP000246569"/>
    </source>
</evidence>
<accession>A0A317N0D1</accession>
<proteinExistence type="predicted"/>
<comment type="caution">
    <text evidence="1">The sequence shown here is derived from an EMBL/GenBank/DDBJ whole genome shotgun (WGS) entry which is preliminary data.</text>
</comment>
<reference evidence="1 2" key="1">
    <citation type="submission" date="2018-05" db="EMBL/GenBank/DDBJ databases">
        <title>Genomic Encyclopedia of Type Strains, Phase IV (KMG-IV): sequencing the most valuable type-strain genomes for metagenomic binning, comparative biology and taxonomic classification.</title>
        <authorList>
            <person name="Goeker M."/>
        </authorList>
    </citation>
    <scope>NUCLEOTIDE SEQUENCE [LARGE SCALE GENOMIC DNA]</scope>
    <source>
        <strain evidence="1 2">DSM 23606</strain>
    </source>
</reference>
<evidence type="ECO:0000313" key="1">
    <source>
        <dbReference type="EMBL" id="PWV66022.1"/>
    </source>
</evidence>
<keyword evidence="2" id="KW-1185">Reference proteome</keyword>
<dbReference type="Proteomes" id="UP000246569">
    <property type="component" value="Unassembled WGS sequence"/>
</dbReference>
<gene>
    <name evidence="1" type="ORF">C7443_101510</name>
</gene>
<sequence>MSGLVLTRRIGQRLMLGLPATHVLSVRAITARAAVVLIVPLLHGGPTVHQVSRGGSGVEALPGLILSLDTVYRANDVVERRVAQLRLQAIRARVPIWREELYDDVLAGVLGAAA</sequence>
<dbReference type="AlphaFoldDB" id="A0A317N0D1"/>
<dbReference type="EMBL" id="QGTJ01000001">
    <property type="protein sequence ID" value="PWV66022.1"/>
    <property type="molecule type" value="Genomic_DNA"/>
</dbReference>
<protein>
    <submittedName>
        <fullName evidence="1">Uncharacterized protein</fullName>
    </submittedName>
</protein>
<organism evidence="1 2">
    <name type="scientific">Plasticicumulans acidivorans</name>
    <dbReference type="NCBI Taxonomy" id="886464"/>
    <lineage>
        <taxon>Bacteria</taxon>
        <taxon>Pseudomonadati</taxon>
        <taxon>Pseudomonadota</taxon>
        <taxon>Gammaproteobacteria</taxon>
        <taxon>Candidatus Competibacteraceae</taxon>
        <taxon>Plasticicumulans</taxon>
    </lineage>
</organism>